<dbReference type="Pfam" id="PF08245">
    <property type="entry name" value="Mur_ligase_M"/>
    <property type="match status" value="1"/>
</dbReference>
<proteinExistence type="predicted"/>
<dbReference type="GO" id="GO:0071160">
    <property type="term" value="F:cyanophycin synthetase activity (L-aspartate-adding)"/>
    <property type="evidence" value="ECO:0007669"/>
    <property type="project" value="UniProtKB-EC"/>
</dbReference>
<keyword evidence="4" id="KW-0067">ATP-binding</keyword>
<dbReference type="SUPFAM" id="SSF53623">
    <property type="entry name" value="MurD-like peptide ligases, catalytic domain"/>
    <property type="match status" value="1"/>
</dbReference>
<dbReference type="Gene3D" id="3.40.1190.10">
    <property type="entry name" value="Mur-like, catalytic domain"/>
    <property type="match status" value="1"/>
</dbReference>
<dbReference type="InterPro" id="IPR013221">
    <property type="entry name" value="Mur_ligase_cen"/>
</dbReference>
<organism evidence="8 9">
    <name type="scientific">Desulfosporosinus acididurans</name>
    <dbReference type="NCBI Taxonomy" id="476652"/>
    <lineage>
        <taxon>Bacteria</taxon>
        <taxon>Bacillati</taxon>
        <taxon>Bacillota</taxon>
        <taxon>Clostridia</taxon>
        <taxon>Eubacteriales</taxon>
        <taxon>Desulfitobacteriaceae</taxon>
        <taxon>Desulfosporosinus</taxon>
    </lineage>
</organism>
<dbReference type="PATRIC" id="fig|476652.3.peg.4108"/>
<dbReference type="Gene3D" id="3.90.190.20">
    <property type="entry name" value="Mur ligase, C-terminal domain"/>
    <property type="match status" value="1"/>
</dbReference>
<evidence type="ECO:0000259" key="7">
    <source>
        <dbReference type="Pfam" id="PF18921"/>
    </source>
</evidence>
<dbReference type="InterPro" id="IPR044019">
    <property type="entry name" value="Cyanophycin_syn_N"/>
</dbReference>
<evidence type="ECO:0000256" key="3">
    <source>
        <dbReference type="ARBA" id="ARBA00022741"/>
    </source>
</evidence>
<dbReference type="RefSeq" id="WP_047811653.1">
    <property type="nucleotide sequence ID" value="NZ_LDZY01000016.1"/>
</dbReference>
<keyword evidence="9" id="KW-1185">Reference proteome</keyword>
<evidence type="ECO:0000313" key="8">
    <source>
        <dbReference type="EMBL" id="KLU64248.1"/>
    </source>
</evidence>
<dbReference type="EC" id="6.3.2.30" evidence="8"/>
<keyword evidence="2 8" id="KW-0436">Ligase</keyword>
<dbReference type="PROSITE" id="PS01011">
    <property type="entry name" value="FOLYLPOLYGLU_SYNT_1"/>
    <property type="match status" value="1"/>
</dbReference>
<comment type="caution">
    <text evidence="8">The sequence shown here is derived from an EMBL/GenBank/DDBJ whole genome shotgun (WGS) entry which is preliminary data.</text>
</comment>
<feature type="domain" description="Mur ligase C-terminal" evidence="5">
    <location>
        <begin position="473"/>
        <end position="599"/>
    </location>
</feature>
<reference evidence="8 9" key="1">
    <citation type="submission" date="2015-06" db="EMBL/GenBank/DDBJ databases">
        <title>Draft genome of the moderately acidophilic sulfate reducer Candidatus Desulfosporosinus acididurans strain M1.</title>
        <authorList>
            <person name="Poehlein A."/>
            <person name="Petzsch P."/>
            <person name="Johnson B.D."/>
            <person name="Schloemann M."/>
            <person name="Daniel R."/>
            <person name="Muehling M."/>
        </authorList>
    </citation>
    <scope>NUCLEOTIDE SEQUENCE [LARGE SCALE GENOMIC DNA]</scope>
    <source>
        <strain evidence="8 9">M1</strain>
    </source>
</reference>
<dbReference type="SUPFAM" id="SSF53244">
    <property type="entry name" value="MurD-like peptide ligases, peptide-binding domain"/>
    <property type="match status" value="1"/>
</dbReference>
<dbReference type="GO" id="GO:0005524">
    <property type="term" value="F:ATP binding"/>
    <property type="evidence" value="ECO:0007669"/>
    <property type="project" value="UniProtKB-KW"/>
</dbReference>
<feature type="domain" description="Mur ligase central" evidence="6">
    <location>
        <begin position="238"/>
        <end position="449"/>
    </location>
</feature>
<dbReference type="STRING" id="476652.DEAC_c38810"/>
<dbReference type="Proteomes" id="UP000036356">
    <property type="component" value="Unassembled WGS sequence"/>
</dbReference>
<accession>A0A0J1FMP7</accession>
<evidence type="ECO:0000256" key="2">
    <source>
        <dbReference type="ARBA" id="ARBA00022598"/>
    </source>
</evidence>
<dbReference type="AlphaFoldDB" id="A0A0J1FMP7"/>
<evidence type="ECO:0000313" key="9">
    <source>
        <dbReference type="Proteomes" id="UP000036356"/>
    </source>
</evidence>
<evidence type="ECO:0000259" key="5">
    <source>
        <dbReference type="Pfam" id="PF02875"/>
    </source>
</evidence>
<dbReference type="Pfam" id="PF02875">
    <property type="entry name" value="Mur_ligase_C"/>
    <property type="match status" value="1"/>
</dbReference>
<sequence>MKIIGSQVFQGKNIYSHKKCIRLNLDLEGYSEIPTKDIKDFNKTLKHMLPELSKHRCGIDEDQGFYKRLEEGTYLAHVSEHIIIALHNMLGLDVKYGKARELSGDRYYVIYQYEYAKTGLEAGRLAIDLINSLIAGESLNIDLRFNLLKQLLKTEQLGESTLAICEEAKKRGIPILRLGEDRMVQLGYGKYAKRIRETLNQDIKETTATYPGSKRNLAAQMIDQLFNDRPTSIPLVAITGTNGKTTTTRLIAHILSIAGYTVGMTTTDGIYINKRCIFKGDTTGPQSALAILKNKDIDAAVLETARGGIIREGLAYDLADVGVITNITEDHLGIDEVHTLDDLAKVKALVGEAVKKDGFTVINGDDKMSLTIMTRFKSQLIIFSLHKDNKALQTNLKNGGYGIYRDQDKLVVQKGSSSVVLMDIKDIGISMKGILIYNVQNAMASCAAAIGLGIDLAAIKLGLSSFNHEQNPGRFNMYFANNKRVILDYGHNKDGYSSVLEGLKRMKYKRLFGVIGVPGDRIDKDIIDVGKCAGENFDYIIIKEDIDKRGRIKGEVADLLERGVLATNFPKQNVLKILEETEAFKAALERAEPEDIIIVFFEKSEPLIDIIESMSDKIEALSAK</sequence>
<dbReference type="InterPro" id="IPR036565">
    <property type="entry name" value="Mur-like_cat_sf"/>
</dbReference>
<dbReference type="InterPro" id="IPR004101">
    <property type="entry name" value="Mur_ligase_C"/>
</dbReference>
<dbReference type="InterPro" id="IPR036615">
    <property type="entry name" value="Mur_ligase_C_dom_sf"/>
</dbReference>
<dbReference type="Pfam" id="PF18921">
    <property type="entry name" value="Cyanophycin_syn"/>
    <property type="match status" value="1"/>
</dbReference>
<gene>
    <name evidence="8" type="primary">cphA_2</name>
    <name evidence="8" type="ORF">DEAC_c38810</name>
</gene>
<dbReference type="PANTHER" id="PTHR23135:SF18">
    <property type="entry name" value="CYANOPHYCIN SYNTHETASE"/>
    <property type="match status" value="1"/>
</dbReference>
<dbReference type="InterPro" id="IPR018109">
    <property type="entry name" value="Folylpolyglutamate_synth_CS"/>
</dbReference>
<comment type="pathway">
    <text evidence="1">Cell wall biogenesis; peptidoglycan biosynthesis.</text>
</comment>
<feature type="domain" description="Cyanophycin synthase-like N-terminal" evidence="7">
    <location>
        <begin position="23"/>
        <end position="134"/>
    </location>
</feature>
<dbReference type="EC" id="6.3.2.29" evidence="8"/>
<dbReference type="GO" id="GO:0004326">
    <property type="term" value="F:tetrahydrofolylpolyglutamate synthase activity"/>
    <property type="evidence" value="ECO:0007669"/>
    <property type="project" value="InterPro"/>
</dbReference>
<evidence type="ECO:0000256" key="4">
    <source>
        <dbReference type="ARBA" id="ARBA00022840"/>
    </source>
</evidence>
<evidence type="ECO:0000256" key="1">
    <source>
        <dbReference type="ARBA" id="ARBA00004752"/>
    </source>
</evidence>
<dbReference type="EMBL" id="LDZY01000016">
    <property type="protein sequence ID" value="KLU64248.1"/>
    <property type="molecule type" value="Genomic_DNA"/>
</dbReference>
<dbReference type="GO" id="GO:0071161">
    <property type="term" value="F:cyanophycin synthetase activity (L-arginine-adding)"/>
    <property type="evidence" value="ECO:0007669"/>
    <property type="project" value="UniProtKB-EC"/>
</dbReference>
<dbReference type="PANTHER" id="PTHR23135">
    <property type="entry name" value="MUR LIGASE FAMILY MEMBER"/>
    <property type="match status" value="1"/>
</dbReference>
<name>A0A0J1FMP7_9FIRM</name>
<evidence type="ECO:0000259" key="6">
    <source>
        <dbReference type="Pfam" id="PF08245"/>
    </source>
</evidence>
<keyword evidence="3" id="KW-0547">Nucleotide-binding</keyword>
<protein>
    <submittedName>
        <fullName evidence="8">Cyanophycin synthetase</fullName>
        <ecNumber evidence="8">6.3.2.29</ecNumber>
        <ecNumber evidence="8">6.3.2.30</ecNumber>
    </submittedName>
</protein>